<gene>
    <name evidence="2" type="ORF">EL26_01860</name>
</gene>
<accession>A0A074LRL2</accession>
<proteinExistence type="predicted"/>
<dbReference type="Proteomes" id="UP000027931">
    <property type="component" value="Unassembled WGS sequence"/>
</dbReference>
<dbReference type="RefSeq" id="WP_038083865.1">
    <property type="nucleotide sequence ID" value="NZ_JMIR01000002.1"/>
</dbReference>
<organism evidence="2 3">
    <name type="scientific">Tumebacillus flagellatus</name>
    <dbReference type="NCBI Taxonomy" id="1157490"/>
    <lineage>
        <taxon>Bacteria</taxon>
        <taxon>Bacillati</taxon>
        <taxon>Bacillota</taxon>
        <taxon>Bacilli</taxon>
        <taxon>Bacillales</taxon>
        <taxon>Alicyclobacillaceae</taxon>
        <taxon>Tumebacillus</taxon>
    </lineage>
</organism>
<dbReference type="EMBL" id="JMIR01000002">
    <property type="protein sequence ID" value="KEO84781.1"/>
    <property type="molecule type" value="Genomic_DNA"/>
</dbReference>
<evidence type="ECO:0000313" key="2">
    <source>
        <dbReference type="EMBL" id="KEO84781.1"/>
    </source>
</evidence>
<dbReference type="STRING" id="1157490.EL26_01860"/>
<protein>
    <submittedName>
        <fullName evidence="2">Uncharacterized protein</fullName>
    </submittedName>
</protein>
<name>A0A074LRL2_9BACL</name>
<evidence type="ECO:0000313" key="3">
    <source>
        <dbReference type="Proteomes" id="UP000027931"/>
    </source>
</evidence>
<sequence>MAKSDLFTVPKEGLAAVRQQIKGYNDVLKEREAQEKRDRSELARLTRKIDQLEAIERRLNAKKKRTAKDEEQLAKVKLEVAPLQDEWKDLHQRVSKLTSTKQLEIITPVWVPVGNVKVLMKWEIIAPLNKLLRNFRVMLVTNSTQSHLEVRYFHKKTRGGTTNYELKGTYWLNALTGTVYDRFGFGAHAPTCSIPEWVDTRVN</sequence>
<feature type="coiled-coil region" evidence="1">
    <location>
        <begin position="14"/>
        <end position="72"/>
    </location>
</feature>
<keyword evidence="1" id="KW-0175">Coiled coil</keyword>
<comment type="caution">
    <text evidence="2">The sequence shown here is derived from an EMBL/GenBank/DDBJ whole genome shotgun (WGS) entry which is preliminary data.</text>
</comment>
<keyword evidence="3" id="KW-1185">Reference proteome</keyword>
<reference evidence="2 3" key="1">
    <citation type="journal article" date="2013" name="Int. J. Syst. Evol. Microbiol.">
        <title>Tumebacillus flagellatus sp. nov., an alpha-amylase/pullulanase-producing bacterium isolated from cassava wastewater.</title>
        <authorList>
            <person name="Wang Q."/>
            <person name="Xie N."/>
            <person name="Qin Y."/>
            <person name="Shen N."/>
            <person name="Zhu J."/>
            <person name="Mi H."/>
            <person name="Huang R."/>
        </authorList>
    </citation>
    <scope>NUCLEOTIDE SEQUENCE [LARGE SCALE GENOMIC DNA]</scope>
    <source>
        <strain evidence="2 3">GST4</strain>
    </source>
</reference>
<dbReference type="AlphaFoldDB" id="A0A074LRL2"/>
<evidence type="ECO:0000256" key="1">
    <source>
        <dbReference type="SAM" id="Coils"/>
    </source>
</evidence>